<dbReference type="OrthoDB" id="6118580at2"/>
<evidence type="ECO:0000313" key="1">
    <source>
        <dbReference type="EMBL" id="RDE24621.1"/>
    </source>
</evidence>
<protein>
    <submittedName>
        <fullName evidence="1">Uncharacterized protein</fullName>
    </submittedName>
</protein>
<keyword evidence="2" id="KW-1185">Reference proteome</keyword>
<proteinExistence type="predicted"/>
<organism evidence="1 2">
    <name type="scientific">Motiliproteus coralliicola</name>
    <dbReference type="NCBI Taxonomy" id="2283196"/>
    <lineage>
        <taxon>Bacteria</taxon>
        <taxon>Pseudomonadati</taxon>
        <taxon>Pseudomonadota</taxon>
        <taxon>Gammaproteobacteria</taxon>
        <taxon>Oceanospirillales</taxon>
        <taxon>Oceanospirillaceae</taxon>
        <taxon>Motiliproteus</taxon>
    </lineage>
</organism>
<name>A0A369WSS3_9GAMM</name>
<reference evidence="1 2" key="1">
    <citation type="submission" date="2018-07" db="EMBL/GenBank/DDBJ databases">
        <title>Motiliproteus coralliicola sp. nov., a bacterium isolated from Coral.</title>
        <authorList>
            <person name="Wang G."/>
        </authorList>
    </citation>
    <scope>NUCLEOTIDE SEQUENCE [LARGE SCALE GENOMIC DNA]</scope>
    <source>
        <strain evidence="1 2">C34</strain>
    </source>
</reference>
<dbReference type="EMBL" id="QQOH01000001">
    <property type="protein sequence ID" value="RDE24621.1"/>
    <property type="molecule type" value="Genomic_DNA"/>
</dbReference>
<evidence type="ECO:0000313" key="2">
    <source>
        <dbReference type="Proteomes" id="UP000253769"/>
    </source>
</evidence>
<comment type="caution">
    <text evidence="1">The sequence shown here is derived from an EMBL/GenBank/DDBJ whole genome shotgun (WGS) entry which is preliminary data.</text>
</comment>
<dbReference type="RefSeq" id="WP_114694208.1">
    <property type="nucleotide sequence ID" value="NZ_QQOH01000001.1"/>
</dbReference>
<gene>
    <name evidence="1" type="ORF">DV711_03265</name>
</gene>
<accession>A0A369WSS3</accession>
<dbReference type="AlphaFoldDB" id="A0A369WSS3"/>
<dbReference type="Proteomes" id="UP000253769">
    <property type="component" value="Unassembled WGS sequence"/>
</dbReference>
<sequence length="208" mass="23736">MSPLIPPILQRLPAFIVAILILVFLLLSSGCIASNPLRIPDEEWSQLSREQQLQAYQDQAELDKVRIQARAEEKQAAREAEARIKEQQLMLRRHARYGDLVQCVLEPVQVNYSSKWKTAAPVAFDLVRGETRELSLRDEKGRYRRTGWVSFDEAGQEVALCRQSSGYSSNGCDRLLGTTKEFHRGIQGSIDIERFVRANLRCDLKPTH</sequence>